<proteinExistence type="predicted"/>
<dbReference type="STRING" id="512763.DC20_18530"/>
<accession>A0A0P0D0N6</accession>
<dbReference type="KEGG" id="rti:DC20_18530"/>
<dbReference type="NCBIfam" id="TIGR02117">
    <property type="entry name" value="chp_urease_rgn"/>
    <property type="match status" value="1"/>
</dbReference>
<evidence type="ECO:0000313" key="3">
    <source>
        <dbReference type="Proteomes" id="UP000061382"/>
    </source>
</evidence>
<organism evidence="2 3">
    <name type="scientific">Rufibacter tibetensis</name>
    <dbReference type="NCBI Taxonomy" id="512763"/>
    <lineage>
        <taxon>Bacteria</taxon>
        <taxon>Pseudomonadati</taxon>
        <taxon>Bacteroidota</taxon>
        <taxon>Cytophagia</taxon>
        <taxon>Cytophagales</taxon>
        <taxon>Hymenobacteraceae</taxon>
        <taxon>Rufibacter</taxon>
    </lineage>
</organism>
<dbReference type="Proteomes" id="UP000061382">
    <property type="component" value="Chromosome"/>
</dbReference>
<dbReference type="Pfam" id="PF09601">
    <property type="entry name" value="DUF2459"/>
    <property type="match status" value="1"/>
</dbReference>
<gene>
    <name evidence="2" type="ORF">DC20_18530</name>
</gene>
<keyword evidence="1" id="KW-0812">Transmembrane</keyword>
<keyword evidence="3" id="KW-1185">Reference proteome</keyword>
<evidence type="ECO:0000313" key="2">
    <source>
        <dbReference type="EMBL" id="ALJ00604.1"/>
    </source>
</evidence>
<dbReference type="AlphaFoldDB" id="A0A0P0D0N6"/>
<feature type="transmembrane region" description="Helical" evidence="1">
    <location>
        <begin position="12"/>
        <end position="35"/>
    </location>
</feature>
<protein>
    <submittedName>
        <fullName evidence="2">Urease-associated protein</fullName>
    </submittedName>
</protein>
<keyword evidence="1" id="KW-1133">Transmembrane helix</keyword>
<evidence type="ECO:0000256" key="1">
    <source>
        <dbReference type="SAM" id="Phobius"/>
    </source>
</evidence>
<dbReference type="PATRIC" id="fig|512763.3.peg.4070"/>
<reference evidence="2 3" key="1">
    <citation type="submission" date="2015-08" db="EMBL/GenBank/DDBJ databases">
        <title>Complete genome sequence of Rufibacter tibetensis strain 1351t, a radiation-resistant bacterium from tibet plateau.</title>
        <authorList>
            <person name="Dai J."/>
        </authorList>
    </citation>
    <scope>NUCLEOTIDE SEQUENCE [LARGE SCALE GENOMIC DNA]</scope>
    <source>
        <strain evidence="2 3">1351</strain>
    </source>
</reference>
<dbReference type="EMBL" id="CP012643">
    <property type="protein sequence ID" value="ALJ00604.1"/>
    <property type="molecule type" value="Genomic_DNA"/>
</dbReference>
<dbReference type="InterPro" id="IPR011727">
    <property type="entry name" value="CHP02117"/>
</dbReference>
<sequence>MEKLFNLKSALITTGYFVLAFLALVLLYFLVAFVLSRMSVDPEPTSKKEISIYILTNGVHTDLVVPVKNDVYNWRHYVKFEHTQSKGTNANYIAFGWGDKGFYLETPTWADLKAKVAFKAMTGLGASAIHATFYKTMPENEACHRIDISREQYGRLVRFIQSRFDLDESGNTINIKTDANYGKDDAFYEAKGSYNLFYTCNTWANEGLKACGQKACFWTPFYNGIFTLYK</sequence>
<name>A0A0P0D0N6_9BACT</name>
<keyword evidence="1" id="KW-0472">Membrane</keyword>